<evidence type="ECO:0000256" key="5">
    <source>
        <dbReference type="ARBA" id="ARBA00022523"/>
    </source>
</evidence>
<dbReference type="FunFam" id="2.60.120.260:FF:000050">
    <property type="entry name" value="Beta-galactosidase"/>
    <property type="match status" value="1"/>
</dbReference>
<dbReference type="InterPro" id="IPR041392">
    <property type="entry name" value="GHD"/>
</dbReference>
<evidence type="ECO:0000313" key="15">
    <source>
        <dbReference type="Proteomes" id="UP000237000"/>
    </source>
</evidence>
<evidence type="ECO:0000256" key="8">
    <source>
        <dbReference type="ARBA" id="ARBA00022801"/>
    </source>
</evidence>
<evidence type="ECO:0000259" key="11">
    <source>
        <dbReference type="Pfam" id="PF01301"/>
    </source>
</evidence>
<organism evidence="14 15">
    <name type="scientific">Trema orientale</name>
    <name type="common">Charcoal tree</name>
    <name type="synonym">Celtis orientalis</name>
    <dbReference type="NCBI Taxonomy" id="63057"/>
    <lineage>
        <taxon>Eukaryota</taxon>
        <taxon>Viridiplantae</taxon>
        <taxon>Streptophyta</taxon>
        <taxon>Embryophyta</taxon>
        <taxon>Tracheophyta</taxon>
        <taxon>Spermatophyta</taxon>
        <taxon>Magnoliopsida</taxon>
        <taxon>eudicotyledons</taxon>
        <taxon>Gunneridae</taxon>
        <taxon>Pentapetalae</taxon>
        <taxon>rosids</taxon>
        <taxon>fabids</taxon>
        <taxon>Rosales</taxon>
        <taxon>Cannabaceae</taxon>
        <taxon>Trema</taxon>
    </lineage>
</organism>
<dbReference type="GO" id="GO:0048046">
    <property type="term" value="C:apoplast"/>
    <property type="evidence" value="ECO:0007669"/>
    <property type="project" value="UniProtKB-SubCell"/>
</dbReference>
<feature type="non-terminal residue" evidence="14">
    <location>
        <position position="1"/>
    </location>
</feature>
<dbReference type="InterPro" id="IPR017853">
    <property type="entry name" value="GH"/>
</dbReference>
<comment type="catalytic activity">
    <reaction evidence="1">
        <text>Hydrolysis of terminal non-reducing beta-D-galactose residues in beta-D-galactosides.</text>
        <dbReference type="EC" id="3.2.1.23"/>
    </reaction>
</comment>
<dbReference type="GO" id="GO:0005975">
    <property type="term" value="P:carbohydrate metabolic process"/>
    <property type="evidence" value="ECO:0007669"/>
    <property type="project" value="InterPro"/>
</dbReference>
<keyword evidence="9" id="KW-0325">Glycoprotein</keyword>
<evidence type="ECO:0000256" key="10">
    <source>
        <dbReference type="ARBA" id="ARBA00023295"/>
    </source>
</evidence>
<evidence type="ECO:0000313" key="14">
    <source>
        <dbReference type="EMBL" id="PON79886.1"/>
    </source>
</evidence>
<keyword evidence="7" id="KW-0732">Signal</keyword>
<dbReference type="Proteomes" id="UP000237000">
    <property type="component" value="Unassembled WGS sequence"/>
</dbReference>
<evidence type="ECO:0000259" key="12">
    <source>
        <dbReference type="Pfam" id="PF17834"/>
    </source>
</evidence>
<dbReference type="Gene3D" id="3.20.20.80">
    <property type="entry name" value="Glycosidases"/>
    <property type="match status" value="1"/>
</dbReference>
<dbReference type="Pfam" id="PF17834">
    <property type="entry name" value="GHD"/>
    <property type="match status" value="1"/>
</dbReference>
<reference evidence="15" key="1">
    <citation type="submission" date="2016-06" db="EMBL/GenBank/DDBJ databases">
        <title>Parallel loss of symbiosis genes in relatives of nitrogen-fixing non-legume Parasponia.</title>
        <authorList>
            <person name="Van Velzen R."/>
            <person name="Holmer R."/>
            <person name="Bu F."/>
            <person name="Rutten L."/>
            <person name="Van Zeijl A."/>
            <person name="Liu W."/>
            <person name="Santuari L."/>
            <person name="Cao Q."/>
            <person name="Sharma T."/>
            <person name="Shen D."/>
            <person name="Roswanjaya Y."/>
            <person name="Wardhani T."/>
            <person name="Kalhor M.S."/>
            <person name="Jansen J."/>
            <person name="Van den Hoogen J."/>
            <person name="Gungor B."/>
            <person name="Hartog M."/>
            <person name="Hontelez J."/>
            <person name="Verver J."/>
            <person name="Yang W.-C."/>
            <person name="Schijlen E."/>
            <person name="Repin R."/>
            <person name="Schilthuizen M."/>
            <person name="Schranz E."/>
            <person name="Heidstra R."/>
            <person name="Miyata K."/>
            <person name="Fedorova E."/>
            <person name="Kohlen W."/>
            <person name="Bisseling T."/>
            <person name="Smit S."/>
            <person name="Geurts R."/>
        </authorList>
    </citation>
    <scope>NUCLEOTIDE SEQUENCE [LARGE SCALE GENOMIC DNA]</scope>
    <source>
        <strain evidence="15">cv. RG33-2</strain>
    </source>
</reference>
<dbReference type="SUPFAM" id="SSF49785">
    <property type="entry name" value="Galactose-binding domain-like"/>
    <property type="match status" value="2"/>
</dbReference>
<evidence type="ECO:0000256" key="4">
    <source>
        <dbReference type="ARBA" id="ARBA00012756"/>
    </source>
</evidence>
<dbReference type="InterPro" id="IPR008979">
    <property type="entry name" value="Galactose-bd-like_sf"/>
</dbReference>
<keyword evidence="10" id="KW-0326">Glycosidase</keyword>
<keyword evidence="15" id="KW-1185">Reference proteome</keyword>
<dbReference type="AlphaFoldDB" id="A0A2P5E2V9"/>
<protein>
    <recommendedName>
        <fullName evidence="4">beta-galactosidase</fullName>
        <ecNumber evidence="4">3.2.1.23</ecNumber>
    </recommendedName>
</protein>
<dbReference type="InterPro" id="IPR019801">
    <property type="entry name" value="Glyco_hydro_35_CS"/>
</dbReference>
<dbReference type="PROSITE" id="PS01182">
    <property type="entry name" value="GLYCOSYL_HYDROL_F35"/>
    <property type="match status" value="1"/>
</dbReference>
<dbReference type="Gene3D" id="2.60.120.260">
    <property type="entry name" value="Galactose-binding domain-like"/>
    <property type="match status" value="1"/>
</dbReference>
<comment type="similarity">
    <text evidence="3">Belongs to the glycosyl hydrolase 35 family.</text>
</comment>
<dbReference type="STRING" id="63057.A0A2P5E2V9"/>
<proteinExistence type="inferred from homology"/>
<dbReference type="InterPro" id="IPR048913">
    <property type="entry name" value="BetaGal_gal-bd"/>
</dbReference>
<dbReference type="InterPro" id="IPR001944">
    <property type="entry name" value="Glycoside_Hdrlase_35"/>
</dbReference>
<dbReference type="EC" id="3.2.1.23" evidence="4"/>
<dbReference type="GO" id="GO:0004565">
    <property type="term" value="F:beta-galactosidase activity"/>
    <property type="evidence" value="ECO:0007669"/>
    <property type="project" value="UniProtKB-EC"/>
</dbReference>
<evidence type="ECO:0000256" key="6">
    <source>
        <dbReference type="ARBA" id="ARBA00022525"/>
    </source>
</evidence>
<dbReference type="FunFam" id="2.60.120.260:FF:000142">
    <property type="entry name" value="Beta-galactosidase"/>
    <property type="match status" value="1"/>
</dbReference>
<feature type="domain" description="Beta-galactosidase beta-sandwich" evidence="12">
    <location>
        <begin position="214"/>
        <end position="270"/>
    </location>
</feature>
<evidence type="ECO:0000256" key="7">
    <source>
        <dbReference type="ARBA" id="ARBA00022729"/>
    </source>
</evidence>
<keyword evidence="5" id="KW-0052">Apoplast</keyword>
<name>A0A2P5E2V9_TREOI</name>
<feature type="domain" description="Beta-galactosidase galactose-binding" evidence="13">
    <location>
        <begin position="467"/>
        <end position="533"/>
    </location>
</feature>
<dbReference type="InParanoid" id="A0A2P5E2V9"/>
<dbReference type="InterPro" id="IPR031330">
    <property type="entry name" value="Gly_Hdrlase_35_cat"/>
</dbReference>
<comment type="subcellular location">
    <subcellularLocation>
        <location evidence="2">Secreted</location>
        <location evidence="2">Extracellular space</location>
        <location evidence="2">Apoplast</location>
    </subcellularLocation>
</comment>
<dbReference type="PRINTS" id="PR00742">
    <property type="entry name" value="GLHYDRLASE35"/>
</dbReference>
<dbReference type="OrthoDB" id="1657402at2759"/>
<evidence type="ECO:0000256" key="1">
    <source>
        <dbReference type="ARBA" id="ARBA00001412"/>
    </source>
</evidence>
<dbReference type="SUPFAM" id="SSF51445">
    <property type="entry name" value="(Trans)glycosidases"/>
    <property type="match status" value="1"/>
</dbReference>
<dbReference type="PANTHER" id="PTHR23421">
    <property type="entry name" value="BETA-GALACTOSIDASE RELATED"/>
    <property type="match status" value="1"/>
</dbReference>
<accession>A0A2P5E2V9</accession>
<evidence type="ECO:0000259" key="13">
    <source>
        <dbReference type="Pfam" id="PF21467"/>
    </source>
</evidence>
<evidence type="ECO:0000256" key="3">
    <source>
        <dbReference type="ARBA" id="ARBA00009809"/>
    </source>
</evidence>
<keyword evidence="8 14" id="KW-0378">Hydrolase</keyword>
<dbReference type="FunFam" id="3.20.20.80:FF:000006">
    <property type="entry name" value="Beta-galactosidase"/>
    <property type="match status" value="1"/>
</dbReference>
<evidence type="ECO:0000256" key="9">
    <source>
        <dbReference type="ARBA" id="ARBA00023180"/>
    </source>
</evidence>
<keyword evidence="6" id="KW-0964">Secreted</keyword>
<dbReference type="Pfam" id="PF21467">
    <property type="entry name" value="BetaGal_gal-bd"/>
    <property type="match status" value="1"/>
</dbReference>
<gene>
    <name evidence="14" type="ORF">TorRG33x02_235050</name>
</gene>
<dbReference type="EMBL" id="JXTC01000233">
    <property type="protein sequence ID" value="PON79886.1"/>
    <property type="molecule type" value="Genomic_DNA"/>
</dbReference>
<sequence length="569" mass="64784">FHMKNFTTKIVGMMKSEDLYASQGGPIILSQIENEYENIEAAFHEKGASYVRWAAKMAVNLQTGVPWVMCKQSDAPDPVINTCNGMKCGETFKGPNSPNKPSLWTENWTSFYQVYGGEPYIRSAEDIAFHVALFIARNGSYINYYMYHGGTNFGRTSSAYVITSYYDEAPLDEYGLLRQPKWGHLKELHAAIKNCSRTLLAGVPTNISLGQNQTAYIFREEVGGCVAFLVNSDIRNSSTVQFQNQSYVLMPKSISILADCENVIFNTAKVSTKSNKRIIISELTFNSVERWREFRDVIPNFEDTKIRANALLEHMNMTKDETDYVWYTLRFDHNISCNEPVLYVESLGHVAHAFLNDIYLGYAHGNKSNSKFIMENPVVLNDGINNISLLSVMVGLPDSGPFLERRFAGLTRVEIHCITENEYYNFTNYQWGYQVGLIGEELQIYREQNLDDVKWNQFEDSSNHTTLIWYQVVFDAPNGNDSVALNLSTMGKGEAWVNGHSIGRYWVSFHTIKNKPSQSLYHVPRSLLKDSENLLVLLEEIGGNPLQITLDTISRTNLHEHTFYSLFPK</sequence>
<comment type="caution">
    <text evidence="14">The sequence shown here is derived from an EMBL/GenBank/DDBJ whole genome shotgun (WGS) entry which is preliminary data.</text>
</comment>
<evidence type="ECO:0000256" key="2">
    <source>
        <dbReference type="ARBA" id="ARBA00004271"/>
    </source>
</evidence>
<dbReference type="Pfam" id="PF01301">
    <property type="entry name" value="Glyco_hydro_35"/>
    <property type="match status" value="1"/>
</dbReference>
<feature type="domain" description="Glycoside hydrolase 35 catalytic" evidence="11">
    <location>
        <begin position="2"/>
        <end position="191"/>
    </location>
</feature>